<feature type="domain" description="Endolysin-like" evidence="1">
    <location>
        <begin position="216"/>
        <end position="393"/>
    </location>
</feature>
<accession>A0A8S5P5B3</accession>
<dbReference type="InterPro" id="IPR057370">
    <property type="entry name" value="ELLD"/>
</dbReference>
<evidence type="ECO:0000313" key="2">
    <source>
        <dbReference type="EMBL" id="DAE01627.1"/>
    </source>
</evidence>
<organism evidence="2">
    <name type="scientific">Siphoviridae sp. ctkyp1</name>
    <dbReference type="NCBI Taxonomy" id="2825646"/>
    <lineage>
        <taxon>Viruses</taxon>
        <taxon>Duplodnaviria</taxon>
        <taxon>Heunggongvirae</taxon>
        <taxon>Uroviricota</taxon>
        <taxon>Caudoviricetes</taxon>
    </lineage>
</organism>
<sequence>MTNEQKAVLRKIIYAAETGGQVYGQQDYSDFTEAYENNSDEHAITIGAGAWYATEAKTLLERIYDADPEQWEKIDKVRLLEQVQTANWECFNISRVSQLADTIVALISSDLGVKCQDSLMDEQLATYADEALKQGVTDARGQAMCVNFRHQGGQGAVTRILAKTQKPYTLDNLYAACQTDTGNQVGVYKSRQKFVYNALKKYFPESEVQQMATVKISNCGHDENGRYAGGKAGDQTGTEYQIMNWYSRPWLCVLRFEDKTIADMIADMATKAAQNDHIGYDQGTVGNDNDRYTFWQQLKANGYDPAKIKKDCESDCSASTAAIIKGAGYRLENEKLKTVSIYLTTYDMRQALKDVGAKVLTDSKYLKSGDYIKAGDILLNDDHHVAIAVTSGSLSGDDIESNQNSKMNTRAYIAQIKKDTKCYVESNKNSPSKLFPKLKKGAVVEVMKYTETDDSGLKWYFIRIPYPNDDGFVFEFIPKGTFTRITKMAK</sequence>
<evidence type="ECO:0000259" key="1">
    <source>
        <dbReference type="Pfam" id="PF25309"/>
    </source>
</evidence>
<dbReference type="EMBL" id="BK015328">
    <property type="protein sequence ID" value="DAE01627.1"/>
    <property type="molecule type" value="Genomic_DNA"/>
</dbReference>
<name>A0A8S5P5B3_9CAUD</name>
<protein>
    <recommendedName>
        <fullName evidence="1">Endolysin-like domain-containing protein</fullName>
    </recommendedName>
</protein>
<reference evidence="2" key="1">
    <citation type="journal article" date="2021" name="Proc. Natl. Acad. Sci. U.S.A.">
        <title>A Catalog of Tens of Thousands of Viruses from Human Metagenomes Reveals Hidden Associations with Chronic Diseases.</title>
        <authorList>
            <person name="Tisza M.J."/>
            <person name="Buck C.B."/>
        </authorList>
    </citation>
    <scope>NUCLEOTIDE SEQUENCE</scope>
    <source>
        <strain evidence="2">Ctkyp1</strain>
    </source>
</reference>
<proteinExistence type="predicted"/>
<dbReference type="Pfam" id="PF25309">
    <property type="entry name" value="ELLD"/>
    <property type="match status" value="1"/>
</dbReference>